<feature type="region of interest" description="Disordered" evidence="1">
    <location>
        <begin position="134"/>
        <end position="164"/>
    </location>
</feature>
<protein>
    <submittedName>
        <fullName evidence="2">Uncharacterized protein</fullName>
    </submittedName>
</protein>
<dbReference type="Proteomes" id="UP001066276">
    <property type="component" value="Chromosome 11"/>
</dbReference>
<dbReference type="EMBL" id="JANPWB010000015">
    <property type="protein sequence ID" value="KAJ1090649.1"/>
    <property type="molecule type" value="Genomic_DNA"/>
</dbReference>
<evidence type="ECO:0000256" key="1">
    <source>
        <dbReference type="SAM" id="MobiDB-lite"/>
    </source>
</evidence>
<dbReference type="InterPro" id="IPR004244">
    <property type="entry name" value="Transposase_22"/>
</dbReference>
<dbReference type="AlphaFoldDB" id="A0AAV7LJJ4"/>
<gene>
    <name evidence="2" type="ORF">NDU88_003779</name>
</gene>
<comment type="caution">
    <text evidence="2">The sequence shown here is derived from an EMBL/GenBank/DDBJ whole genome shotgun (WGS) entry which is preliminary data.</text>
</comment>
<reference evidence="2" key="1">
    <citation type="journal article" date="2022" name="bioRxiv">
        <title>Sequencing and chromosome-scale assembly of the giantPleurodeles waltlgenome.</title>
        <authorList>
            <person name="Brown T."/>
            <person name="Elewa A."/>
            <person name="Iarovenko S."/>
            <person name="Subramanian E."/>
            <person name="Araus A.J."/>
            <person name="Petzold A."/>
            <person name="Susuki M."/>
            <person name="Suzuki K.-i.T."/>
            <person name="Hayashi T."/>
            <person name="Toyoda A."/>
            <person name="Oliveira C."/>
            <person name="Osipova E."/>
            <person name="Leigh N.D."/>
            <person name="Simon A."/>
            <person name="Yun M.H."/>
        </authorList>
    </citation>
    <scope>NUCLEOTIDE SEQUENCE</scope>
    <source>
        <strain evidence="2">20211129_DDA</strain>
        <tissue evidence="2">Liver</tissue>
    </source>
</reference>
<evidence type="ECO:0000313" key="3">
    <source>
        <dbReference type="Proteomes" id="UP001066276"/>
    </source>
</evidence>
<dbReference type="InterPro" id="IPR042566">
    <property type="entry name" value="L1_C"/>
</dbReference>
<dbReference type="PANTHER" id="PTHR11505">
    <property type="entry name" value="L1 TRANSPOSABLE ELEMENT-RELATED"/>
    <property type="match status" value="1"/>
</dbReference>
<dbReference type="Gene3D" id="3.30.250.20">
    <property type="entry name" value="L1 transposable element, C-terminal domain"/>
    <property type="match status" value="1"/>
</dbReference>
<name>A0AAV7LJJ4_PLEWA</name>
<sequence>MGDIWCRKSIQTSGGRTGSQIIDGRPPPGETLHPIIARLLNYCDRDVVLCLARKKAEIKHHSNSVAFHPDFTMVVQAARRELILVKKKLNQMGIKYAMLYPARLRIEHQGSHKIVATPKAVWDCVNTIKDRQGDKAAEDLESQKPSTLEGGLPRVYSKRELTCD</sequence>
<evidence type="ECO:0000313" key="2">
    <source>
        <dbReference type="EMBL" id="KAJ1090649.1"/>
    </source>
</evidence>
<keyword evidence="3" id="KW-1185">Reference proteome</keyword>
<proteinExistence type="predicted"/>
<accession>A0AAV7LJJ4</accession>
<organism evidence="2 3">
    <name type="scientific">Pleurodeles waltl</name>
    <name type="common">Iberian ribbed newt</name>
    <dbReference type="NCBI Taxonomy" id="8319"/>
    <lineage>
        <taxon>Eukaryota</taxon>
        <taxon>Metazoa</taxon>
        <taxon>Chordata</taxon>
        <taxon>Craniata</taxon>
        <taxon>Vertebrata</taxon>
        <taxon>Euteleostomi</taxon>
        <taxon>Amphibia</taxon>
        <taxon>Batrachia</taxon>
        <taxon>Caudata</taxon>
        <taxon>Salamandroidea</taxon>
        <taxon>Salamandridae</taxon>
        <taxon>Pleurodelinae</taxon>
        <taxon>Pleurodeles</taxon>
    </lineage>
</organism>